<gene>
    <name evidence="1" type="ORF">SK803_00800</name>
</gene>
<dbReference type="RefSeq" id="WP_319963726.1">
    <property type="nucleotide sequence ID" value="NZ_JAXAVW010000001.1"/>
</dbReference>
<reference evidence="1 2" key="1">
    <citation type="submission" date="2023-11" db="EMBL/GenBank/DDBJ databases">
        <title>Lentzea sokolovensis, sp. nov., Lentzea kristufkii, sp. nov., and Lentzea miocenensis, sp. nov., rare actinobacteria from Sokolov Coal Basin, Miocene lacustrine sediment, Czech Republic.</title>
        <authorList>
            <person name="Lara A."/>
            <person name="Kotroba L."/>
            <person name="Nouioui I."/>
            <person name="Neumann-Schaal M."/>
            <person name="Mast Y."/>
            <person name="Chronakova A."/>
        </authorList>
    </citation>
    <scope>NUCLEOTIDE SEQUENCE [LARGE SCALE GENOMIC DNA]</scope>
    <source>
        <strain evidence="1 2">BCCO 10_0856</strain>
    </source>
</reference>
<dbReference type="EMBL" id="JAXAVW010000001">
    <property type="protein sequence ID" value="MDX8028722.1"/>
    <property type="molecule type" value="Genomic_DNA"/>
</dbReference>
<sequence>MLNTVAAVLSPSARGSDDGQQLQLLVALAARRGGVDQQVVGLERVEQRLAVQFQRSDARWSGAAVRAGVR</sequence>
<proteinExistence type="predicted"/>
<organism evidence="1 2">
    <name type="scientific">Lentzea miocenica</name>
    <dbReference type="NCBI Taxonomy" id="3095431"/>
    <lineage>
        <taxon>Bacteria</taxon>
        <taxon>Bacillati</taxon>
        <taxon>Actinomycetota</taxon>
        <taxon>Actinomycetes</taxon>
        <taxon>Pseudonocardiales</taxon>
        <taxon>Pseudonocardiaceae</taxon>
        <taxon>Lentzea</taxon>
    </lineage>
</organism>
<comment type="caution">
    <text evidence="1">The sequence shown here is derived from an EMBL/GenBank/DDBJ whole genome shotgun (WGS) entry which is preliminary data.</text>
</comment>
<evidence type="ECO:0000313" key="2">
    <source>
        <dbReference type="Proteomes" id="UP001285521"/>
    </source>
</evidence>
<dbReference type="Proteomes" id="UP001285521">
    <property type="component" value="Unassembled WGS sequence"/>
</dbReference>
<name>A0ABU4SSC4_9PSEU</name>
<accession>A0ABU4SSC4</accession>
<evidence type="ECO:0000313" key="1">
    <source>
        <dbReference type="EMBL" id="MDX8028722.1"/>
    </source>
</evidence>
<protein>
    <submittedName>
        <fullName evidence="1">Uncharacterized protein</fullName>
    </submittedName>
</protein>
<keyword evidence="2" id="KW-1185">Reference proteome</keyword>
<reference evidence="1 2" key="2">
    <citation type="submission" date="2023-11" db="EMBL/GenBank/DDBJ databases">
        <authorList>
            <person name="Lara A.C."/>
            <person name="Chronakova A."/>
        </authorList>
    </citation>
    <scope>NUCLEOTIDE SEQUENCE [LARGE SCALE GENOMIC DNA]</scope>
    <source>
        <strain evidence="1 2">BCCO 10_0856</strain>
    </source>
</reference>